<dbReference type="GO" id="GO:0005886">
    <property type="term" value="C:plasma membrane"/>
    <property type="evidence" value="ECO:0007669"/>
    <property type="project" value="UniProtKB-SubCell"/>
</dbReference>
<dbReference type="InterPro" id="IPR011701">
    <property type="entry name" value="MFS"/>
</dbReference>
<evidence type="ECO:0000256" key="2">
    <source>
        <dbReference type="ARBA" id="ARBA00022475"/>
    </source>
</evidence>
<keyword evidence="8" id="KW-1185">Reference proteome</keyword>
<proteinExistence type="predicted"/>
<dbReference type="PANTHER" id="PTHR23513:SF6">
    <property type="entry name" value="MAJOR FACILITATOR SUPERFAMILY ASSOCIATED DOMAIN-CONTAINING PROTEIN"/>
    <property type="match status" value="1"/>
</dbReference>
<dbReference type="PANTHER" id="PTHR23513">
    <property type="entry name" value="INTEGRAL MEMBRANE EFFLUX PROTEIN-RELATED"/>
    <property type="match status" value="1"/>
</dbReference>
<accession>A0A087AM27</accession>
<comment type="caution">
    <text evidence="7">The sequence shown here is derived from an EMBL/GenBank/DDBJ whole genome shotgun (WGS) entry which is preliminary data.</text>
</comment>
<keyword evidence="3 6" id="KW-0812">Transmembrane</keyword>
<feature type="transmembrane region" description="Helical" evidence="6">
    <location>
        <begin position="54"/>
        <end position="77"/>
    </location>
</feature>
<feature type="transmembrane region" description="Helical" evidence="6">
    <location>
        <begin position="291"/>
        <end position="309"/>
    </location>
</feature>
<protein>
    <submittedName>
        <fullName evidence="7">Major facilitator superfamily protein</fullName>
    </submittedName>
</protein>
<dbReference type="InterPro" id="IPR036259">
    <property type="entry name" value="MFS_trans_sf"/>
</dbReference>
<feature type="transmembrane region" description="Helical" evidence="6">
    <location>
        <begin position="84"/>
        <end position="106"/>
    </location>
</feature>
<feature type="transmembrane region" description="Helical" evidence="6">
    <location>
        <begin position="24"/>
        <end position="48"/>
    </location>
</feature>
<evidence type="ECO:0000256" key="5">
    <source>
        <dbReference type="ARBA" id="ARBA00023136"/>
    </source>
</evidence>
<dbReference type="RefSeq" id="WP_033506938.1">
    <property type="nucleotide sequence ID" value="NZ_JGYX01000007.1"/>
</dbReference>
<dbReference type="OrthoDB" id="4965946at2"/>
<feature type="transmembrane region" description="Helical" evidence="6">
    <location>
        <begin position="173"/>
        <end position="193"/>
    </location>
</feature>
<organism evidence="7 8">
    <name type="scientific">Bifidobacterium pullorum subsp. gallinarum</name>
    <dbReference type="NCBI Taxonomy" id="78344"/>
    <lineage>
        <taxon>Bacteria</taxon>
        <taxon>Bacillati</taxon>
        <taxon>Actinomycetota</taxon>
        <taxon>Actinomycetes</taxon>
        <taxon>Bifidobacteriales</taxon>
        <taxon>Bifidobacteriaceae</taxon>
        <taxon>Bifidobacterium</taxon>
    </lineage>
</organism>
<evidence type="ECO:0000256" key="4">
    <source>
        <dbReference type="ARBA" id="ARBA00022989"/>
    </source>
</evidence>
<evidence type="ECO:0000313" key="7">
    <source>
        <dbReference type="EMBL" id="KFI59827.1"/>
    </source>
</evidence>
<feature type="transmembrane region" description="Helical" evidence="6">
    <location>
        <begin position="260"/>
        <end position="279"/>
    </location>
</feature>
<feature type="transmembrane region" description="Helical" evidence="6">
    <location>
        <begin position="315"/>
        <end position="340"/>
    </location>
</feature>
<evidence type="ECO:0000256" key="3">
    <source>
        <dbReference type="ARBA" id="ARBA00022692"/>
    </source>
</evidence>
<comment type="subcellular location">
    <subcellularLocation>
        <location evidence="1">Cell membrane</location>
        <topology evidence="1">Multi-pass membrane protein</topology>
    </subcellularLocation>
</comment>
<gene>
    <name evidence="7" type="ORF">BIGA_1493</name>
</gene>
<sequence length="416" mass="44227">MNVQQHGGVSAQGLWRTRGYPTWFTADTATAVGVALRILAITLLGYHISGSTVTAGWIGSASMVAQQVCSVFGGTFVDRHSRRTLIIVNALAGVLCWGTVFVLLGLNLMSVPTLLVISTASSAINGFLGSATDAALKEIIAITDYPKARSLNEGRDAMVNMSGSPISGFLYGIYPWLPFLLSALAYAIAGVAATRLPKHEAPHDEAGNSFIRAFTEGWSWTFRKPLLVISVAAISVLNFGINGIQYAIQLHLASAGTNATYIGFISTGVFLSMFVGALVSSRLSTRAPVGLTTCSAFAFVCIAMLPMVFTHNYWGILISNSVACFPFPIVNALLLGFIFAKAPESMQGRVSVALTVPCNILTAFCSAAAGSLLARWGFSVAVIVFLTLMALSAIAIWVYPPIRRIPKASDWDKISL</sequence>
<evidence type="ECO:0000313" key="8">
    <source>
        <dbReference type="Proteomes" id="UP000029046"/>
    </source>
</evidence>
<evidence type="ECO:0000256" key="1">
    <source>
        <dbReference type="ARBA" id="ARBA00004651"/>
    </source>
</evidence>
<feature type="transmembrane region" description="Helical" evidence="6">
    <location>
        <begin position="226"/>
        <end position="248"/>
    </location>
</feature>
<dbReference type="eggNOG" id="COG2814">
    <property type="taxonomic scope" value="Bacteria"/>
</dbReference>
<dbReference type="GO" id="GO:0022857">
    <property type="term" value="F:transmembrane transporter activity"/>
    <property type="evidence" value="ECO:0007669"/>
    <property type="project" value="InterPro"/>
</dbReference>
<dbReference type="SUPFAM" id="SSF103473">
    <property type="entry name" value="MFS general substrate transporter"/>
    <property type="match status" value="1"/>
</dbReference>
<dbReference type="Pfam" id="PF07690">
    <property type="entry name" value="MFS_1"/>
    <property type="match status" value="1"/>
</dbReference>
<dbReference type="Gene3D" id="1.20.1250.20">
    <property type="entry name" value="MFS general substrate transporter like domains"/>
    <property type="match status" value="1"/>
</dbReference>
<dbReference type="CDD" id="cd06173">
    <property type="entry name" value="MFS_MefA_like"/>
    <property type="match status" value="1"/>
</dbReference>
<feature type="transmembrane region" description="Helical" evidence="6">
    <location>
        <begin position="352"/>
        <end position="374"/>
    </location>
</feature>
<keyword evidence="2" id="KW-1003">Cell membrane</keyword>
<keyword evidence="5 6" id="KW-0472">Membrane</keyword>
<reference evidence="7 8" key="1">
    <citation type="submission" date="2014-03" db="EMBL/GenBank/DDBJ databases">
        <title>Genomics of Bifidobacteria.</title>
        <authorList>
            <person name="Ventura M."/>
            <person name="Milani C."/>
            <person name="Lugli G.A."/>
        </authorList>
    </citation>
    <scope>NUCLEOTIDE SEQUENCE [LARGE SCALE GENOMIC DNA]</scope>
    <source>
        <strain evidence="7 8">LMG 11586</strain>
    </source>
</reference>
<dbReference type="AlphaFoldDB" id="A0A087AM27"/>
<feature type="transmembrane region" description="Helical" evidence="6">
    <location>
        <begin position="380"/>
        <end position="399"/>
    </location>
</feature>
<evidence type="ECO:0000256" key="6">
    <source>
        <dbReference type="SAM" id="Phobius"/>
    </source>
</evidence>
<name>A0A087AM27_9BIFI</name>
<dbReference type="EMBL" id="JGYX01000007">
    <property type="protein sequence ID" value="KFI59827.1"/>
    <property type="molecule type" value="Genomic_DNA"/>
</dbReference>
<dbReference type="Proteomes" id="UP000029046">
    <property type="component" value="Unassembled WGS sequence"/>
</dbReference>
<keyword evidence="4 6" id="KW-1133">Transmembrane helix</keyword>